<reference evidence="1" key="1">
    <citation type="submission" date="2021-02" db="EMBL/GenBank/DDBJ databases">
        <authorList>
            <person name="Nowell W R."/>
        </authorList>
    </citation>
    <scope>NUCLEOTIDE SEQUENCE</scope>
</reference>
<keyword evidence="3" id="KW-1185">Reference proteome</keyword>
<protein>
    <submittedName>
        <fullName evidence="1">Uncharacterized protein</fullName>
    </submittedName>
</protein>
<dbReference type="Proteomes" id="UP000681722">
    <property type="component" value="Unassembled WGS sequence"/>
</dbReference>
<evidence type="ECO:0000313" key="2">
    <source>
        <dbReference type="EMBL" id="CAF3613932.1"/>
    </source>
</evidence>
<dbReference type="Proteomes" id="UP000663829">
    <property type="component" value="Unassembled WGS sequence"/>
</dbReference>
<evidence type="ECO:0000313" key="1">
    <source>
        <dbReference type="EMBL" id="CAF0827058.1"/>
    </source>
</evidence>
<accession>A0A813UCE3</accession>
<proteinExistence type="predicted"/>
<evidence type="ECO:0000313" key="3">
    <source>
        <dbReference type="Proteomes" id="UP000663829"/>
    </source>
</evidence>
<dbReference type="EMBL" id="CAJNOQ010000675">
    <property type="protein sequence ID" value="CAF0827058.1"/>
    <property type="molecule type" value="Genomic_DNA"/>
</dbReference>
<sequence>MQRESRWCMCALEEVLRHYTLGFQSNSPPRFIVRNPRDIGFYVRDFVTQQWKVVNNATWYDWEAVLNDPQGIYNSISRNGKSATKTGLDPTRSAYLGDVWGAYNKIRYNIENYYRTIIEKRSMECKKKINWI</sequence>
<dbReference type="EMBL" id="CAJOBC010000675">
    <property type="protein sequence ID" value="CAF3613932.1"/>
    <property type="molecule type" value="Genomic_DNA"/>
</dbReference>
<organism evidence="1 3">
    <name type="scientific">Didymodactylos carnosus</name>
    <dbReference type="NCBI Taxonomy" id="1234261"/>
    <lineage>
        <taxon>Eukaryota</taxon>
        <taxon>Metazoa</taxon>
        <taxon>Spiralia</taxon>
        <taxon>Gnathifera</taxon>
        <taxon>Rotifera</taxon>
        <taxon>Eurotatoria</taxon>
        <taxon>Bdelloidea</taxon>
        <taxon>Philodinida</taxon>
        <taxon>Philodinidae</taxon>
        <taxon>Didymodactylos</taxon>
    </lineage>
</organism>
<name>A0A813UCE3_9BILA</name>
<dbReference type="AlphaFoldDB" id="A0A813UCE3"/>
<gene>
    <name evidence="1" type="ORF">GPM918_LOCUS4854</name>
    <name evidence="2" type="ORF">SRO942_LOCUS4855</name>
</gene>
<comment type="caution">
    <text evidence="1">The sequence shown here is derived from an EMBL/GenBank/DDBJ whole genome shotgun (WGS) entry which is preliminary data.</text>
</comment>